<feature type="signal peptide" evidence="1">
    <location>
        <begin position="1"/>
        <end position="21"/>
    </location>
</feature>
<dbReference type="SUPFAM" id="SSF160935">
    <property type="entry name" value="VPA0735-like"/>
    <property type="match status" value="1"/>
</dbReference>
<feature type="domain" description="DUF1254" evidence="2">
    <location>
        <begin position="45"/>
        <end position="84"/>
    </location>
</feature>
<dbReference type="Pfam" id="PF06863">
    <property type="entry name" value="DUF1254"/>
    <property type="match status" value="1"/>
</dbReference>
<dbReference type="InterPro" id="IPR010679">
    <property type="entry name" value="DUF1254"/>
</dbReference>
<dbReference type="InterPro" id="IPR037050">
    <property type="entry name" value="DUF1254_sf"/>
</dbReference>
<accession>A0A366WZH8</accession>
<evidence type="ECO:0000313" key="3">
    <source>
        <dbReference type="EMBL" id="RBW56116.1"/>
    </source>
</evidence>
<dbReference type="AlphaFoldDB" id="A0A366WZH8"/>
<reference evidence="3 4" key="1">
    <citation type="submission" date="2018-07" db="EMBL/GenBank/DDBJ databases">
        <title>Modular assembly of carbohydrate-degrading microbial communities in the ocean.</title>
        <authorList>
            <person name="Enke T.N."/>
            <person name="Datta M.S."/>
            <person name="Schwartzman J.A."/>
            <person name="Cermak N."/>
            <person name="Schmitz D.A."/>
            <person name="Barrere J."/>
            <person name="Cordero O.X."/>
        </authorList>
    </citation>
    <scope>NUCLEOTIDE SEQUENCE [LARGE SCALE GENOMIC DNA]</scope>
    <source>
        <strain evidence="3 4">C3M10</strain>
    </source>
</reference>
<dbReference type="EMBL" id="QOCE01000027">
    <property type="protein sequence ID" value="RBW56116.1"/>
    <property type="molecule type" value="Genomic_DNA"/>
</dbReference>
<dbReference type="Proteomes" id="UP000252706">
    <property type="component" value="Unassembled WGS sequence"/>
</dbReference>
<keyword evidence="1" id="KW-0732">Signal</keyword>
<proteinExistence type="predicted"/>
<gene>
    <name evidence="3" type="ORF">DS909_09575</name>
</gene>
<dbReference type="Gene3D" id="2.60.40.1610">
    <property type="entry name" value="Domain of unknown function DUF1254"/>
    <property type="match status" value="1"/>
</dbReference>
<dbReference type="RefSeq" id="WP_113823230.1">
    <property type="nucleotide sequence ID" value="NZ_QOCE01000027.1"/>
</dbReference>
<name>A0A366WZH8_9RHOB</name>
<evidence type="ECO:0000313" key="4">
    <source>
        <dbReference type="Proteomes" id="UP000252706"/>
    </source>
</evidence>
<comment type="caution">
    <text evidence="3">The sequence shown here is derived from an EMBL/GenBank/DDBJ whole genome shotgun (WGS) entry which is preliminary data.</text>
</comment>
<sequence>MKLTAVSAATLSIIIALTSPATPTQPVELGETELRDFFERSYQYVAMLNVNNDTLYAGAMVDVTEGPMVMTFHAFYSVYASLMVTGYDHYVNIPLSKVAGDIAKPTSILFYSD</sequence>
<evidence type="ECO:0000256" key="1">
    <source>
        <dbReference type="SAM" id="SignalP"/>
    </source>
</evidence>
<feature type="chain" id="PRO_5016628086" description="DUF1254 domain-containing protein" evidence="1">
    <location>
        <begin position="22"/>
        <end position="113"/>
    </location>
</feature>
<evidence type="ECO:0000259" key="2">
    <source>
        <dbReference type="Pfam" id="PF06863"/>
    </source>
</evidence>
<protein>
    <recommendedName>
        <fullName evidence="2">DUF1254 domain-containing protein</fullName>
    </recommendedName>
</protein>
<organism evidence="3 4">
    <name type="scientific">Phaeobacter gallaeciensis</name>
    <dbReference type="NCBI Taxonomy" id="60890"/>
    <lineage>
        <taxon>Bacteria</taxon>
        <taxon>Pseudomonadati</taxon>
        <taxon>Pseudomonadota</taxon>
        <taxon>Alphaproteobacteria</taxon>
        <taxon>Rhodobacterales</taxon>
        <taxon>Roseobacteraceae</taxon>
        <taxon>Phaeobacter</taxon>
    </lineage>
</organism>